<accession>X0X0A0</accession>
<protein>
    <submittedName>
        <fullName evidence="1">Uncharacterized protein</fullName>
    </submittedName>
</protein>
<organism evidence="1">
    <name type="scientific">marine sediment metagenome</name>
    <dbReference type="NCBI Taxonomy" id="412755"/>
    <lineage>
        <taxon>unclassified sequences</taxon>
        <taxon>metagenomes</taxon>
        <taxon>ecological metagenomes</taxon>
    </lineage>
</organism>
<reference evidence="1" key="1">
    <citation type="journal article" date="2014" name="Front. Microbiol.">
        <title>High frequency of phylogenetically diverse reductive dehalogenase-homologous genes in deep subseafloor sedimentary metagenomes.</title>
        <authorList>
            <person name="Kawai M."/>
            <person name="Futagami T."/>
            <person name="Toyoda A."/>
            <person name="Takaki Y."/>
            <person name="Nishi S."/>
            <person name="Hori S."/>
            <person name="Arai W."/>
            <person name="Tsubouchi T."/>
            <person name="Morono Y."/>
            <person name="Uchiyama I."/>
            <person name="Ito T."/>
            <person name="Fujiyama A."/>
            <person name="Inagaki F."/>
            <person name="Takami H."/>
        </authorList>
    </citation>
    <scope>NUCLEOTIDE SEQUENCE</scope>
    <source>
        <strain evidence="1">Expedition CK06-06</strain>
    </source>
</reference>
<name>X0X0A0_9ZZZZ</name>
<comment type="caution">
    <text evidence="1">The sequence shown here is derived from an EMBL/GenBank/DDBJ whole genome shotgun (WGS) entry which is preliminary data.</text>
</comment>
<evidence type="ECO:0000313" key="1">
    <source>
        <dbReference type="EMBL" id="GAG18426.1"/>
    </source>
</evidence>
<gene>
    <name evidence="1" type="ORF">S01H1_47039</name>
</gene>
<sequence length="128" mass="14352">MRRLAELLSLNLVDLLVSAGTPREAVEQLLWVERLQQAKRVETLAEYSPGGHRAGLKNEFTATVVSRDGAFCTARLGSETWSLLTFSDAKLLRVTIPPEAIQVFSEHPKEIMLTPHNVFPARINKTRK</sequence>
<dbReference type="EMBL" id="BARS01030147">
    <property type="protein sequence ID" value="GAG18426.1"/>
    <property type="molecule type" value="Genomic_DNA"/>
</dbReference>
<proteinExistence type="predicted"/>
<dbReference type="AlphaFoldDB" id="X0X0A0"/>
<feature type="non-terminal residue" evidence="1">
    <location>
        <position position="128"/>
    </location>
</feature>